<evidence type="ECO:0000313" key="2">
    <source>
        <dbReference type="EMBL" id="KAF2432533.1"/>
    </source>
</evidence>
<feature type="transmembrane region" description="Helical" evidence="1">
    <location>
        <begin position="39"/>
        <end position="60"/>
    </location>
</feature>
<name>A0A9P4U118_9PEZI</name>
<evidence type="ECO:0000313" key="3">
    <source>
        <dbReference type="Proteomes" id="UP000800235"/>
    </source>
</evidence>
<keyword evidence="1" id="KW-0472">Membrane</keyword>
<organism evidence="2 3">
    <name type="scientific">Tothia fuscella</name>
    <dbReference type="NCBI Taxonomy" id="1048955"/>
    <lineage>
        <taxon>Eukaryota</taxon>
        <taxon>Fungi</taxon>
        <taxon>Dikarya</taxon>
        <taxon>Ascomycota</taxon>
        <taxon>Pezizomycotina</taxon>
        <taxon>Dothideomycetes</taxon>
        <taxon>Pleosporomycetidae</taxon>
        <taxon>Venturiales</taxon>
        <taxon>Cylindrosympodiaceae</taxon>
        <taxon>Tothia</taxon>
    </lineage>
</organism>
<comment type="caution">
    <text evidence="2">The sequence shown here is derived from an EMBL/GenBank/DDBJ whole genome shotgun (WGS) entry which is preliminary data.</text>
</comment>
<dbReference type="EMBL" id="MU007025">
    <property type="protein sequence ID" value="KAF2432533.1"/>
    <property type="molecule type" value="Genomic_DNA"/>
</dbReference>
<feature type="transmembrane region" description="Helical" evidence="1">
    <location>
        <begin position="16"/>
        <end position="33"/>
    </location>
</feature>
<dbReference type="Proteomes" id="UP000800235">
    <property type="component" value="Unassembled WGS sequence"/>
</dbReference>
<protein>
    <submittedName>
        <fullName evidence="2">Uncharacterized protein</fullName>
    </submittedName>
</protein>
<proteinExistence type="predicted"/>
<dbReference type="AlphaFoldDB" id="A0A9P4U118"/>
<gene>
    <name evidence="2" type="ORF">EJ08DRAFT_647979</name>
</gene>
<sequence length="139" mass="15412">MAPPTDSHKYWKRLRALGLVLDLAALIIIIIAGNRVHQGFYGLIGIGLYFSIVINLMGLFPNIPDEELYRWNPVFGGNLRHVLRIGFELLGVLLIVAGAVLYATLQSVKTVPLASIGAVVGFSLVAYALFLRHDFFQQY</sequence>
<keyword evidence="1" id="KW-0812">Transmembrane</keyword>
<keyword evidence="1" id="KW-1133">Transmembrane helix</keyword>
<reference evidence="2" key="1">
    <citation type="journal article" date="2020" name="Stud. Mycol.">
        <title>101 Dothideomycetes genomes: a test case for predicting lifestyles and emergence of pathogens.</title>
        <authorList>
            <person name="Haridas S."/>
            <person name="Albert R."/>
            <person name="Binder M."/>
            <person name="Bloem J."/>
            <person name="Labutti K."/>
            <person name="Salamov A."/>
            <person name="Andreopoulos B."/>
            <person name="Baker S."/>
            <person name="Barry K."/>
            <person name="Bills G."/>
            <person name="Bluhm B."/>
            <person name="Cannon C."/>
            <person name="Castanera R."/>
            <person name="Culley D."/>
            <person name="Daum C."/>
            <person name="Ezra D."/>
            <person name="Gonzalez J."/>
            <person name="Henrissat B."/>
            <person name="Kuo A."/>
            <person name="Liang C."/>
            <person name="Lipzen A."/>
            <person name="Lutzoni F."/>
            <person name="Magnuson J."/>
            <person name="Mondo S."/>
            <person name="Nolan M."/>
            <person name="Ohm R."/>
            <person name="Pangilinan J."/>
            <person name="Park H.-J."/>
            <person name="Ramirez L."/>
            <person name="Alfaro M."/>
            <person name="Sun H."/>
            <person name="Tritt A."/>
            <person name="Yoshinaga Y."/>
            <person name="Zwiers L.-H."/>
            <person name="Turgeon B."/>
            <person name="Goodwin S."/>
            <person name="Spatafora J."/>
            <person name="Crous P."/>
            <person name="Grigoriev I."/>
        </authorList>
    </citation>
    <scope>NUCLEOTIDE SEQUENCE</scope>
    <source>
        <strain evidence="2">CBS 130266</strain>
    </source>
</reference>
<evidence type="ECO:0000256" key="1">
    <source>
        <dbReference type="SAM" id="Phobius"/>
    </source>
</evidence>
<feature type="transmembrane region" description="Helical" evidence="1">
    <location>
        <begin position="81"/>
        <end position="105"/>
    </location>
</feature>
<keyword evidence="3" id="KW-1185">Reference proteome</keyword>
<feature type="transmembrane region" description="Helical" evidence="1">
    <location>
        <begin position="111"/>
        <end position="131"/>
    </location>
</feature>
<accession>A0A9P4U118</accession>